<dbReference type="PANTHER" id="PTHR30413">
    <property type="entry name" value="INNER MEMBRANE TRANSPORT PERMEASE"/>
    <property type="match status" value="1"/>
</dbReference>
<proteinExistence type="inferred from homology"/>
<evidence type="ECO:0000256" key="6">
    <source>
        <dbReference type="ARBA" id="ARBA00022692"/>
    </source>
</evidence>
<dbReference type="GO" id="GO:0015920">
    <property type="term" value="P:lipopolysaccharide transport"/>
    <property type="evidence" value="ECO:0007669"/>
    <property type="project" value="TreeGrafter"/>
</dbReference>
<reference evidence="11 12" key="1">
    <citation type="submission" date="2019-03" db="EMBL/GenBank/DDBJ databases">
        <title>Bradyrhizobium diversity isolated from nodules of Chamaecrista fasciculata.</title>
        <authorList>
            <person name="Klepa M.S."/>
            <person name="Urquiaga M.O."/>
            <person name="Hungria M."/>
            <person name="Delamuta J.R."/>
        </authorList>
    </citation>
    <scope>NUCLEOTIDE SEQUENCE [LARGE SCALE GENOMIC DNA]</scope>
    <source>
        <strain evidence="11 12">CNPSo 3448</strain>
    </source>
</reference>
<feature type="domain" description="ABC transmembrane type-2" evidence="10">
    <location>
        <begin position="49"/>
        <end position="275"/>
    </location>
</feature>
<dbReference type="Proteomes" id="UP000297966">
    <property type="component" value="Unassembled WGS sequence"/>
</dbReference>
<keyword evidence="4 9" id="KW-1003">Cell membrane</keyword>
<evidence type="ECO:0000259" key="10">
    <source>
        <dbReference type="PROSITE" id="PS51012"/>
    </source>
</evidence>
<feature type="transmembrane region" description="Helical" evidence="9">
    <location>
        <begin position="196"/>
        <end position="215"/>
    </location>
</feature>
<feature type="transmembrane region" description="Helical" evidence="9">
    <location>
        <begin position="254"/>
        <end position="272"/>
    </location>
</feature>
<evidence type="ECO:0000256" key="1">
    <source>
        <dbReference type="ARBA" id="ARBA00004429"/>
    </source>
</evidence>
<accession>A0A4Y9LL08</accession>
<comment type="caution">
    <text evidence="11">The sequence shown here is derived from an EMBL/GenBank/DDBJ whole genome shotgun (WGS) entry which is preliminary data.</text>
</comment>
<dbReference type="InterPro" id="IPR013525">
    <property type="entry name" value="ABC2_TM"/>
</dbReference>
<keyword evidence="6 9" id="KW-0812">Transmembrane</keyword>
<evidence type="ECO:0000256" key="8">
    <source>
        <dbReference type="ARBA" id="ARBA00023136"/>
    </source>
</evidence>
<evidence type="ECO:0000313" key="12">
    <source>
        <dbReference type="Proteomes" id="UP000297966"/>
    </source>
</evidence>
<evidence type="ECO:0000256" key="2">
    <source>
        <dbReference type="ARBA" id="ARBA00007783"/>
    </source>
</evidence>
<dbReference type="AlphaFoldDB" id="A0A4Y9LL08"/>
<evidence type="ECO:0000256" key="4">
    <source>
        <dbReference type="ARBA" id="ARBA00022475"/>
    </source>
</evidence>
<protein>
    <recommendedName>
        <fullName evidence="9">Transport permease protein</fullName>
    </recommendedName>
</protein>
<dbReference type="RefSeq" id="WP_135177743.1">
    <property type="nucleotide sequence ID" value="NZ_SPQT01000025.1"/>
</dbReference>
<dbReference type="InterPro" id="IPR047817">
    <property type="entry name" value="ABC2_TM_bact-type"/>
</dbReference>
<comment type="subcellular location">
    <subcellularLocation>
        <location evidence="1 9">Cell inner membrane</location>
        <topology evidence="1 9">Multi-pass membrane protein</topology>
    </subcellularLocation>
</comment>
<comment type="similarity">
    <text evidence="2 9">Belongs to the ABC-2 integral membrane protein family.</text>
</comment>
<dbReference type="EMBL" id="SPQT01000025">
    <property type="protein sequence ID" value="TFV43124.1"/>
    <property type="molecule type" value="Genomic_DNA"/>
</dbReference>
<organism evidence="11 12">
    <name type="scientific">Bradyrhizobium niftali</name>
    <dbReference type="NCBI Taxonomy" id="2560055"/>
    <lineage>
        <taxon>Bacteria</taxon>
        <taxon>Pseudomonadati</taxon>
        <taxon>Pseudomonadota</taxon>
        <taxon>Alphaproteobacteria</taxon>
        <taxon>Hyphomicrobiales</taxon>
        <taxon>Nitrobacteraceae</taxon>
        <taxon>Bradyrhizobium</taxon>
    </lineage>
</organism>
<dbReference type="Pfam" id="PF01061">
    <property type="entry name" value="ABC2_membrane"/>
    <property type="match status" value="1"/>
</dbReference>
<evidence type="ECO:0000256" key="9">
    <source>
        <dbReference type="RuleBase" id="RU361157"/>
    </source>
</evidence>
<keyword evidence="8 9" id="KW-0472">Membrane</keyword>
<evidence type="ECO:0000256" key="5">
    <source>
        <dbReference type="ARBA" id="ARBA00022519"/>
    </source>
</evidence>
<feature type="transmembrane region" description="Helical" evidence="9">
    <location>
        <begin position="159"/>
        <end position="184"/>
    </location>
</feature>
<feature type="transmembrane region" description="Helical" evidence="9">
    <location>
        <begin position="129"/>
        <end position="153"/>
    </location>
</feature>
<dbReference type="PANTHER" id="PTHR30413:SF8">
    <property type="entry name" value="TRANSPORT PERMEASE PROTEIN"/>
    <property type="match status" value="1"/>
</dbReference>
<feature type="transmembrane region" description="Helical" evidence="9">
    <location>
        <begin position="48"/>
        <end position="72"/>
    </location>
</feature>
<keyword evidence="12" id="KW-1185">Reference proteome</keyword>
<evidence type="ECO:0000256" key="3">
    <source>
        <dbReference type="ARBA" id="ARBA00022448"/>
    </source>
</evidence>
<evidence type="ECO:0000256" key="7">
    <source>
        <dbReference type="ARBA" id="ARBA00022989"/>
    </source>
</evidence>
<dbReference type="OrthoDB" id="9786910at2"/>
<feature type="transmembrane region" description="Helical" evidence="9">
    <location>
        <begin position="84"/>
        <end position="108"/>
    </location>
</feature>
<keyword evidence="3 9" id="KW-0813">Transport</keyword>
<keyword evidence="7 9" id="KW-1133">Transmembrane helix</keyword>
<gene>
    <name evidence="11" type="ORF">E4K65_33375</name>
</gene>
<keyword evidence="5" id="KW-0997">Cell inner membrane</keyword>
<dbReference type="PROSITE" id="PS51012">
    <property type="entry name" value="ABC_TM2"/>
    <property type="match status" value="1"/>
</dbReference>
<evidence type="ECO:0000313" key="11">
    <source>
        <dbReference type="EMBL" id="TFV43124.1"/>
    </source>
</evidence>
<name>A0A4Y9LL08_9BRAD</name>
<dbReference type="GO" id="GO:0140359">
    <property type="term" value="F:ABC-type transporter activity"/>
    <property type="evidence" value="ECO:0007669"/>
    <property type="project" value="InterPro"/>
</dbReference>
<dbReference type="GO" id="GO:0005886">
    <property type="term" value="C:plasma membrane"/>
    <property type="evidence" value="ECO:0007669"/>
    <property type="project" value="UniProtKB-SubCell"/>
</dbReference>
<sequence>MTGSAKRITIIKRRSGWFDLDLRRAWEHRDLLFLFALRDIKVRHKQTLLGPGWLILQPLVWTAVFTVTISGVAGVSTANQPAPLFYLSGLIVWSYFSQVIFATSLVFIENEHLFSKIYFPRIVVPLSSLISTGVALLIQFVVVLVFLIAFHWMGKSDGLSWRIVGFPLVVLHLAAASLATGLILGASTAKYRDLGFMTSFLVQVSMFVTPVLYPFSAIPEQYRVMASLANPLAAIVEESRWCLLGESMLTPGQVLASLLTTAIALACGVVLYQRVERTVMDTI</sequence>